<feature type="domain" description="IclR-ED" evidence="5">
    <location>
        <begin position="75"/>
        <end position="258"/>
    </location>
</feature>
<dbReference type="GO" id="GO:0003677">
    <property type="term" value="F:DNA binding"/>
    <property type="evidence" value="ECO:0007669"/>
    <property type="project" value="UniProtKB-KW"/>
</dbReference>
<dbReference type="Pfam" id="PF09339">
    <property type="entry name" value="HTH_IclR"/>
    <property type="match status" value="1"/>
</dbReference>
<dbReference type="Gene3D" id="3.30.450.40">
    <property type="match status" value="1"/>
</dbReference>
<evidence type="ECO:0000313" key="6">
    <source>
        <dbReference type="EMBL" id="TQL42089.1"/>
    </source>
</evidence>
<feature type="domain" description="HTH iclR-type" evidence="4">
    <location>
        <begin position="16"/>
        <end position="74"/>
    </location>
</feature>
<dbReference type="PANTHER" id="PTHR30136">
    <property type="entry name" value="HELIX-TURN-HELIX TRANSCRIPTIONAL REGULATOR, ICLR FAMILY"/>
    <property type="match status" value="1"/>
</dbReference>
<dbReference type="PANTHER" id="PTHR30136:SF24">
    <property type="entry name" value="HTH-TYPE TRANSCRIPTIONAL REPRESSOR ALLR"/>
    <property type="match status" value="1"/>
</dbReference>
<dbReference type="InterPro" id="IPR029016">
    <property type="entry name" value="GAF-like_dom_sf"/>
</dbReference>
<dbReference type="SMART" id="SM00346">
    <property type="entry name" value="HTH_ICLR"/>
    <property type="match status" value="1"/>
</dbReference>
<dbReference type="InterPro" id="IPR014757">
    <property type="entry name" value="Tscrpt_reg_IclR_C"/>
</dbReference>
<dbReference type="GO" id="GO:0045892">
    <property type="term" value="P:negative regulation of DNA-templated transcription"/>
    <property type="evidence" value="ECO:0007669"/>
    <property type="project" value="TreeGrafter"/>
</dbReference>
<protein>
    <submittedName>
        <fullName evidence="6">IclR family transcriptional regulator</fullName>
    </submittedName>
</protein>
<dbReference type="PROSITE" id="PS51077">
    <property type="entry name" value="HTH_ICLR"/>
    <property type="match status" value="1"/>
</dbReference>
<evidence type="ECO:0000259" key="5">
    <source>
        <dbReference type="PROSITE" id="PS51078"/>
    </source>
</evidence>
<dbReference type="PROSITE" id="PS51078">
    <property type="entry name" value="ICLR_ED"/>
    <property type="match status" value="1"/>
</dbReference>
<dbReference type="InterPro" id="IPR036388">
    <property type="entry name" value="WH-like_DNA-bd_sf"/>
</dbReference>
<dbReference type="OrthoDB" id="4068713at2"/>
<comment type="caution">
    <text evidence="6">The sequence shown here is derived from an EMBL/GenBank/DDBJ whole genome shotgun (WGS) entry which is preliminary data.</text>
</comment>
<dbReference type="AlphaFoldDB" id="A0A542Y1Z5"/>
<name>A0A542Y1Z5_9MICO</name>
<reference evidence="6 7" key="1">
    <citation type="submission" date="2019-06" db="EMBL/GenBank/DDBJ databases">
        <title>Sequencing the genomes of 1000 actinobacteria strains.</title>
        <authorList>
            <person name="Klenk H.-P."/>
        </authorList>
    </citation>
    <scope>NUCLEOTIDE SEQUENCE [LARGE SCALE GENOMIC DNA]</scope>
    <source>
        <strain evidence="6 7">DSM 8803</strain>
    </source>
</reference>
<sequence length="260" mass="27737">MQGTNHSTDGYPMRPQTASEKTLAVLEAALMNSRFTDIVEAAQLPKSTVHRILAMLISSGFITGDADRGFRAGRRFTLLAGHTLSTLDIVALAEPIVSELAASTQCTVHIGEAGADEVAFVFATESQRPYRVRSRAGRSAWLHSTGLGKAVLAHRSPAEVKDYAEQTGLPALTKATLTEVDSLVAELEQVQSRGYALDLEEHEVGTVCVSAPIFNHRGEPAYSLSISSLVVTHPDDSIERFAPSAVAAAAEISELLGARI</sequence>
<dbReference type="GO" id="GO:0003700">
    <property type="term" value="F:DNA-binding transcription factor activity"/>
    <property type="evidence" value="ECO:0007669"/>
    <property type="project" value="TreeGrafter"/>
</dbReference>
<evidence type="ECO:0000313" key="7">
    <source>
        <dbReference type="Proteomes" id="UP000319094"/>
    </source>
</evidence>
<keyword evidence="1" id="KW-0805">Transcription regulation</keyword>
<keyword evidence="2" id="KW-0238">DNA-binding</keyword>
<organism evidence="6 7">
    <name type="scientific">Leucobacter komagatae</name>
    <dbReference type="NCBI Taxonomy" id="55969"/>
    <lineage>
        <taxon>Bacteria</taxon>
        <taxon>Bacillati</taxon>
        <taxon>Actinomycetota</taxon>
        <taxon>Actinomycetes</taxon>
        <taxon>Micrococcales</taxon>
        <taxon>Microbacteriaceae</taxon>
        <taxon>Leucobacter</taxon>
    </lineage>
</organism>
<keyword evidence="7" id="KW-1185">Reference proteome</keyword>
<gene>
    <name evidence="6" type="ORF">FB468_0069</name>
</gene>
<dbReference type="InterPro" id="IPR005471">
    <property type="entry name" value="Tscrpt_reg_IclR_N"/>
</dbReference>
<dbReference type="SUPFAM" id="SSF55781">
    <property type="entry name" value="GAF domain-like"/>
    <property type="match status" value="1"/>
</dbReference>
<evidence type="ECO:0000259" key="4">
    <source>
        <dbReference type="PROSITE" id="PS51077"/>
    </source>
</evidence>
<dbReference type="InterPro" id="IPR050707">
    <property type="entry name" value="HTH_MetabolicPath_Reg"/>
</dbReference>
<dbReference type="InterPro" id="IPR036390">
    <property type="entry name" value="WH_DNA-bd_sf"/>
</dbReference>
<dbReference type="Gene3D" id="1.10.10.10">
    <property type="entry name" value="Winged helix-like DNA-binding domain superfamily/Winged helix DNA-binding domain"/>
    <property type="match status" value="1"/>
</dbReference>
<evidence type="ECO:0000256" key="1">
    <source>
        <dbReference type="ARBA" id="ARBA00023015"/>
    </source>
</evidence>
<keyword evidence="3" id="KW-0804">Transcription</keyword>
<dbReference type="Proteomes" id="UP000319094">
    <property type="component" value="Unassembled WGS sequence"/>
</dbReference>
<accession>A0A542Y1Z5</accession>
<dbReference type="EMBL" id="VFON01000001">
    <property type="protein sequence ID" value="TQL42089.1"/>
    <property type="molecule type" value="Genomic_DNA"/>
</dbReference>
<evidence type="ECO:0000256" key="3">
    <source>
        <dbReference type="ARBA" id="ARBA00023163"/>
    </source>
</evidence>
<proteinExistence type="predicted"/>
<evidence type="ECO:0000256" key="2">
    <source>
        <dbReference type="ARBA" id="ARBA00023125"/>
    </source>
</evidence>
<dbReference type="Pfam" id="PF01614">
    <property type="entry name" value="IclR_C"/>
    <property type="match status" value="1"/>
</dbReference>
<dbReference type="SUPFAM" id="SSF46785">
    <property type="entry name" value="Winged helix' DNA-binding domain"/>
    <property type="match status" value="1"/>
</dbReference>